<organism evidence="2 3">
    <name type="scientific">Zoarces viviparus</name>
    <name type="common">Viviparous eelpout</name>
    <name type="synonym">Blennius viviparus</name>
    <dbReference type="NCBI Taxonomy" id="48416"/>
    <lineage>
        <taxon>Eukaryota</taxon>
        <taxon>Metazoa</taxon>
        <taxon>Chordata</taxon>
        <taxon>Craniata</taxon>
        <taxon>Vertebrata</taxon>
        <taxon>Euteleostomi</taxon>
        <taxon>Actinopterygii</taxon>
        <taxon>Neopterygii</taxon>
        <taxon>Teleostei</taxon>
        <taxon>Neoteleostei</taxon>
        <taxon>Acanthomorphata</taxon>
        <taxon>Eupercaria</taxon>
        <taxon>Perciformes</taxon>
        <taxon>Cottioidei</taxon>
        <taxon>Zoarcales</taxon>
        <taxon>Zoarcidae</taxon>
        <taxon>Zoarcinae</taxon>
        <taxon>Zoarces</taxon>
    </lineage>
</organism>
<protein>
    <submittedName>
        <fullName evidence="2">Uncharacterized protein</fullName>
    </submittedName>
</protein>
<gene>
    <name evidence="2" type="ORF">VZT92_002534</name>
</gene>
<feature type="compositionally biased region" description="Polar residues" evidence="1">
    <location>
        <begin position="37"/>
        <end position="50"/>
    </location>
</feature>
<name>A0AAW1FYL3_ZOAVI</name>
<feature type="compositionally biased region" description="Basic and acidic residues" evidence="1">
    <location>
        <begin position="102"/>
        <end position="111"/>
    </location>
</feature>
<dbReference type="Proteomes" id="UP001488805">
    <property type="component" value="Unassembled WGS sequence"/>
</dbReference>
<feature type="compositionally biased region" description="Pro residues" evidence="1">
    <location>
        <begin position="1"/>
        <end position="17"/>
    </location>
</feature>
<comment type="caution">
    <text evidence="2">The sequence shown here is derived from an EMBL/GenBank/DDBJ whole genome shotgun (WGS) entry which is preliminary data.</text>
</comment>
<evidence type="ECO:0000313" key="2">
    <source>
        <dbReference type="EMBL" id="KAK9540062.1"/>
    </source>
</evidence>
<accession>A0AAW1FYL3</accession>
<dbReference type="EMBL" id="JBCEZU010000013">
    <property type="protein sequence ID" value="KAK9540062.1"/>
    <property type="molecule type" value="Genomic_DNA"/>
</dbReference>
<evidence type="ECO:0000256" key="1">
    <source>
        <dbReference type="SAM" id="MobiDB-lite"/>
    </source>
</evidence>
<proteinExistence type="predicted"/>
<dbReference type="AlphaFoldDB" id="A0AAW1FYL3"/>
<reference evidence="2 3" key="1">
    <citation type="journal article" date="2024" name="Genome Biol. Evol.">
        <title>Chromosome-level genome assembly of the viviparous eelpout Zoarces viviparus.</title>
        <authorList>
            <person name="Fuhrmann N."/>
            <person name="Brasseur M.V."/>
            <person name="Bakowski C.E."/>
            <person name="Podsiadlowski L."/>
            <person name="Prost S."/>
            <person name="Krehenwinkel H."/>
            <person name="Mayer C."/>
        </authorList>
    </citation>
    <scope>NUCLEOTIDE SEQUENCE [LARGE SCALE GENOMIC DNA]</scope>
    <source>
        <strain evidence="2">NO-MEL_2022_Ind0_liver</strain>
    </source>
</reference>
<evidence type="ECO:0000313" key="3">
    <source>
        <dbReference type="Proteomes" id="UP001488805"/>
    </source>
</evidence>
<keyword evidence="3" id="KW-1185">Reference proteome</keyword>
<sequence>MATAPSPPPQPPTPPKPCGNQPRSSRPPLPGYAALPFSSSLPVQETSPSPMTVHDAEDAALHLIQNGPQSPPSEGQEDGLSGAKENNRPVQETDPAPQMTEQRGDKAHQTDQADEDQ</sequence>
<feature type="region of interest" description="Disordered" evidence="1">
    <location>
        <begin position="1"/>
        <end position="117"/>
    </location>
</feature>